<dbReference type="SUPFAM" id="SSF52540">
    <property type="entry name" value="P-loop containing nucleoside triphosphate hydrolases"/>
    <property type="match status" value="1"/>
</dbReference>
<accession>A0ABW8NJH6</accession>
<reference evidence="1 2" key="1">
    <citation type="submission" date="2024-03" db="EMBL/GenBank/DDBJ databases">
        <title>High-quality draft genome sequence of Oceanobacter sp. wDCs-4.</title>
        <authorList>
            <person name="Dong C."/>
        </authorList>
    </citation>
    <scope>NUCLEOTIDE SEQUENCE [LARGE SCALE GENOMIC DNA]</scope>
    <source>
        <strain evidence="2">wDCs-4</strain>
    </source>
</reference>
<dbReference type="RefSeq" id="WP_416206209.1">
    <property type="nucleotide sequence ID" value="NZ_JBBKTX010000014.1"/>
</dbReference>
<keyword evidence="2" id="KW-1185">Reference proteome</keyword>
<proteinExistence type="predicted"/>
<sequence length="398" mass="46305">MDEFSYDDYWQSLSADCQAVIKQISRSVTHKEFSDKSRPSDKQWGGRIYWDYISSYGKSSNENAAFRNEIDQYTKCNYETINAVSKQGLGEKNARVAFCFSAYISHKYLKKTTQEFILEFFSYSNKRPSSFDFSEITNNIDSIQSEFELIKNKDILKNIENNDERISTVSTEDSWLSPYNDESIPFIGREFELNQLNDFVASEQIFSVWGICAPSGSGKTRLMAHWALHSEKLNGWNFHILEKHDRANPSHWNEWLPDRPTVIVVDYMYTHDEVIKTLTSRFSGRAKNTLTHKIRVLVLDHVFESPLFDDQRWGLIDSKRSYELNRSIFFHVEPMPLGVTKDQDLILREIIRIRSGLNENDQRIKSALSYLKKIKSAWNPLFAALVSLNKSSLGIYLI</sequence>
<protein>
    <submittedName>
        <fullName evidence="1">Uncharacterized protein</fullName>
    </submittedName>
</protein>
<evidence type="ECO:0000313" key="1">
    <source>
        <dbReference type="EMBL" id="MFK4753124.1"/>
    </source>
</evidence>
<dbReference type="InterPro" id="IPR027417">
    <property type="entry name" value="P-loop_NTPase"/>
</dbReference>
<dbReference type="EMBL" id="JBBKTX010000014">
    <property type="protein sequence ID" value="MFK4753124.1"/>
    <property type="molecule type" value="Genomic_DNA"/>
</dbReference>
<evidence type="ECO:0000313" key="2">
    <source>
        <dbReference type="Proteomes" id="UP001620597"/>
    </source>
</evidence>
<name>A0ABW8NJH6_9GAMM</name>
<gene>
    <name evidence="1" type="ORF">WG929_11940</name>
</gene>
<dbReference type="Proteomes" id="UP001620597">
    <property type="component" value="Unassembled WGS sequence"/>
</dbReference>
<organism evidence="1 2">
    <name type="scientific">Oceanobacter antarcticus</name>
    <dbReference type="NCBI Taxonomy" id="3133425"/>
    <lineage>
        <taxon>Bacteria</taxon>
        <taxon>Pseudomonadati</taxon>
        <taxon>Pseudomonadota</taxon>
        <taxon>Gammaproteobacteria</taxon>
        <taxon>Oceanospirillales</taxon>
        <taxon>Oceanospirillaceae</taxon>
        <taxon>Oceanobacter</taxon>
    </lineage>
</organism>
<comment type="caution">
    <text evidence="1">The sequence shown here is derived from an EMBL/GenBank/DDBJ whole genome shotgun (WGS) entry which is preliminary data.</text>
</comment>